<dbReference type="PANTHER" id="PTHR11705:SF91">
    <property type="entry name" value="FI01817P-RELATED"/>
    <property type="match status" value="1"/>
</dbReference>
<keyword evidence="4" id="KW-0645">Protease</keyword>
<keyword evidence="5" id="KW-0479">Metal-binding</keyword>
<evidence type="ECO:0000256" key="11">
    <source>
        <dbReference type="PROSITE-ProRule" id="PRU01379"/>
    </source>
</evidence>
<dbReference type="EMBL" id="CAEY01000169">
    <property type="status" value="NOT_ANNOTATED_CDS"/>
    <property type="molecule type" value="Genomic_DNA"/>
</dbReference>
<keyword evidence="12" id="KW-0812">Transmembrane</keyword>
<dbReference type="PRINTS" id="PR00765">
    <property type="entry name" value="CRBOXYPTASEA"/>
</dbReference>
<feature type="transmembrane region" description="Helical" evidence="12">
    <location>
        <begin position="12"/>
        <end position="31"/>
    </location>
</feature>
<dbReference type="SMART" id="SM00631">
    <property type="entry name" value="Zn_pept"/>
    <property type="match status" value="1"/>
</dbReference>
<protein>
    <recommendedName>
        <fullName evidence="13">Peptidase M14 domain-containing protein</fullName>
    </recommendedName>
</protein>
<evidence type="ECO:0000259" key="13">
    <source>
        <dbReference type="PROSITE" id="PS52035"/>
    </source>
</evidence>
<sequence>MASKWTQMAPILSTFISFSLSLSLFFFFFFISSHNSYSFNTGLFVALYTTVTFKIEFHQFFVNIDHHLLLTFNLLIVSKLKLMLNKMLCLTLVYYLTVLPFIFQLNLINCDIYNQHKSFVNHRLYSVDVKGDNTVSSLFNDLRETVDLDIWSEPSPFNSKLTFRVDPRYHRRVDSFLNSTNLKYHVVTNDLQKWIERERLENNMDLKNAYSPGRFHSAEFRLDYYHTYEEINDYMSYLQTKYPDMVEVINFGETYEFHKINGLKIGKKSNDTKPAIWIDAGIHAREWIAPATAVYMMYKLTEKHEAEPIIGQLVEKFDWYIIPIVNPDGYMYTWWSNRLWRKNRALPKAVPIRYPWNLFEECIGTDPNRNFDIDFGGYSTSPNPCSEMFKGDKAFSEKESQAVRDGVQKLGKSLKVFLTLHSYSQLWMIPHAFTTQHSPHHEELYEILKNVSASVKQVHGETYRFGPMATTIYPCSGSSPDWVYSRVGIKYSFIVELRDKGEHGFILPRDYILPTAEETWEGVKTLVDLIKLDE</sequence>
<accession>T1KJV5</accession>
<dbReference type="Gene3D" id="3.40.630.10">
    <property type="entry name" value="Zn peptidases"/>
    <property type="match status" value="1"/>
</dbReference>
<keyword evidence="10" id="KW-1015">Disulfide bond</keyword>
<reference evidence="15" key="1">
    <citation type="submission" date="2011-08" db="EMBL/GenBank/DDBJ databases">
        <authorList>
            <person name="Rombauts S."/>
        </authorList>
    </citation>
    <scope>NUCLEOTIDE SEQUENCE</scope>
    <source>
        <strain evidence="15">London</strain>
    </source>
</reference>
<dbReference type="InterPro" id="IPR003146">
    <property type="entry name" value="M14A_act_pep"/>
</dbReference>
<evidence type="ECO:0000256" key="3">
    <source>
        <dbReference type="ARBA" id="ARBA00022645"/>
    </source>
</evidence>
<dbReference type="Pfam" id="PF00246">
    <property type="entry name" value="Peptidase_M14"/>
    <property type="match status" value="1"/>
</dbReference>
<dbReference type="GO" id="GO:0004181">
    <property type="term" value="F:metallocarboxypeptidase activity"/>
    <property type="evidence" value="ECO:0007669"/>
    <property type="project" value="InterPro"/>
</dbReference>
<comment type="cofactor">
    <cofactor evidence="1">
        <name>Zn(2+)</name>
        <dbReference type="ChEBI" id="CHEBI:29105"/>
    </cofactor>
</comment>
<proteinExistence type="inferred from homology"/>
<dbReference type="GO" id="GO:0008270">
    <property type="term" value="F:zinc ion binding"/>
    <property type="evidence" value="ECO:0007669"/>
    <property type="project" value="InterPro"/>
</dbReference>
<dbReference type="Pfam" id="PF02244">
    <property type="entry name" value="Propep_M14"/>
    <property type="match status" value="1"/>
</dbReference>
<dbReference type="Gene3D" id="3.30.70.340">
    <property type="entry name" value="Metallocarboxypeptidase-like"/>
    <property type="match status" value="1"/>
</dbReference>
<evidence type="ECO:0000256" key="7">
    <source>
        <dbReference type="ARBA" id="ARBA00022801"/>
    </source>
</evidence>
<dbReference type="GO" id="GO:0005615">
    <property type="term" value="C:extracellular space"/>
    <property type="evidence" value="ECO:0007669"/>
    <property type="project" value="TreeGrafter"/>
</dbReference>
<comment type="similarity">
    <text evidence="2 11">Belongs to the peptidase M14 family.</text>
</comment>
<reference evidence="14" key="2">
    <citation type="submission" date="2015-06" db="UniProtKB">
        <authorList>
            <consortium name="EnsemblMetazoa"/>
        </authorList>
    </citation>
    <scope>IDENTIFICATION</scope>
</reference>
<keyword evidence="15" id="KW-1185">Reference proteome</keyword>
<dbReference type="InterPro" id="IPR036990">
    <property type="entry name" value="M14A-like_propep"/>
</dbReference>
<organism evidence="14 15">
    <name type="scientific">Tetranychus urticae</name>
    <name type="common">Two-spotted spider mite</name>
    <dbReference type="NCBI Taxonomy" id="32264"/>
    <lineage>
        <taxon>Eukaryota</taxon>
        <taxon>Metazoa</taxon>
        <taxon>Ecdysozoa</taxon>
        <taxon>Arthropoda</taxon>
        <taxon>Chelicerata</taxon>
        <taxon>Arachnida</taxon>
        <taxon>Acari</taxon>
        <taxon>Acariformes</taxon>
        <taxon>Trombidiformes</taxon>
        <taxon>Prostigmata</taxon>
        <taxon>Eleutherengona</taxon>
        <taxon>Raphignathae</taxon>
        <taxon>Tetranychoidea</taxon>
        <taxon>Tetranychidae</taxon>
        <taxon>Tetranychus</taxon>
    </lineage>
</organism>
<dbReference type="PANTHER" id="PTHR11705">
    <property type="entry name" value="PROTEASE FAMILY M14 CARBOXYPEPTIDASE A,B"/>
    <property type="match status" value="1"/>
</dbReference>
<evidence type="ECO:0000256" key="8">
    <source>
        <dbReference type="ARBA" id="ARBA00022833"/>
    </source>
</evidence>
<keyword evidence="3" id="KW-0121">Carboxypeptidase</keyword>
<dbReference type="Proteomes" id="UP000015104">
    <property type="component" value="Unassembled WGS sequence"/>
</dbReference>
<dbReference type="SUPFAM" id="SSF53187">
    <property type="entry name" value="Zn-dependent exopeptidases"/>
    <property type="match status" value="1"/>
</dbReference>
<evidence type="ECO:0000256" key="9">
    <source>
        <dbReference type="ARBA" id="ARBA00023049"/>
    </source>
</evidence>
<dbReference type="PROSITE" id="PS52035">
    <property type="entry name" value="PEPTIDASE_M14"/>
    <property type="match status" value="1"/>
</dbReference>
<dbReference type="FunFam" id="3.40.630.10:FF:000056">
    <property type="entry name" value="Zinc carboxypeptidase"/>
    <property type="match status" value="1"/>
</dbReference>
<dbReference type="EnsemblMetazoa" id="tetur13g01360.1">
    <property type="protein sequence ID" value="tetur13g01360.1"/>
    <property type="gene ID" value="tetur13g01360"/>
</dbReference>
<keyword evidence="6" id="KW-0732">Signal</keyword>
<dbReference type="InterPro" id="IPR057246">
    <property type="entry name" value="CARBOXYPEPT_ZN_1"/>
</dbReference>
<feature type="transmembrane region" description="Helical" evidence="12">
    <location>
        <begin position="88"/>
        <end position="108"/>
    </location>
</feature>
<name>T1KJV5_TETUR</name>
<dbReference type="GO" id="GO:0006508">
    <property type="term" value="P:proteolysis"/>
    <property type="evidence" value="ECO:0007669"/>
    <property type="project" value="UniProtKB-KW"/>
</dbReference>
<evidence type="ECO:0000256" key="12">
    <source>
        <dbReference type="SAM" id="Phobius"/>
    </source>
</evidence>
<keyword evidence="8" id="KW-0862">Zinc</keyword>
<evidence type="ECO:0000256" key="1">
    <source>
        <dbReference type="ARBA" id="ARBA00001947"/>
    </source>
</evidence>
<feature type="transmembrane region" description="Helical" evidence="12">
    <location>
        <begin position="57"/>
        <end position="76"/>
    </location>
</feature>
<dbReference type="SUPFAM" id="SSF54897">
    <property type="entry name" value="Protease propeptides/inhibitors"/>
    <property type="match status" value="1"/>
</dbReference>
<evidence type="ECO:0000256" key="6">
    <source>
        <dbReference type="ARBA" id="ARBA00022729"/>
    </source>
</evidence>
<dbReference type="PROSITE" id="PS00132">
    <property type="entry name" value="CARBOXYPEPT_ZN_1"/>
    <property type="match status" value="1"/>
</dbReference>
<keyword evidence="9" id="KW-0482">Metalloprotease</keyword>
<dbReference type="OrthoDB" id="3626597at2759"/>
<evidence type="ECO:0000256" key="4">
    <source>
        <dbReference type="ARBA" id="ARBA00022670"/>
    </source>
</evidence>
<evidence type="ECO:0000313" key="14">
    <source>
        <dbReference type="EnsemblMetazoa" id="tetur13g01360.1"/>
    </source>
</evidence>
<keyword evidence="12" id="KW-0472">Membrane</keyword>
<keyword evidence="7" id="KW-0378">Hydrolase</keyword>
<dbReference type="HOGENOM" id="CLU_2267128_0_0_1"/>
<feature type="active site" description="Proton donor/acceptor" evidence="11">
    <location>
        <position position="496"/>
    </location>
</feature>
<dbReference type="AlphaFoldDB" id="T1KJV5"/>
<keyword evidence="12" id="KW-1133">Transmembrane helix</keyword>
<evidence type="ECO:0000313" key="15">
    <source>
        <dbReference type="Proteomes" id="UP000015104"/>
    </source>
</evidence>
<gene>
    <name evidence="14" type="primary">107364715</name>
</gene>
<evidence type="ECO:0000256" key="2">
    <source>
        <dbReference type="ARBA" id="ARBA00005988"/>
    </source>
</evidence>
<evidence type="ECO:0000256" key="5">
    <source>
        <dbReference type="ARBA" id="ARBA00022723"/>
    </source>
</evidence>
<feature type="domain" description="Peptidase M14" evidence="13">
    <location>
        <begin position="224"/>
        <end position="530"/>
    </location>
</feature>
<dbReference type="InterPro" id="IPR000834">
    <property type="entry name" value="Peptidase_M14"/>
</dbReference>
<dbReference type="CDD" id="cd03860">
    <property type="entry name" value="M14_CP_A-B_like"/>
    <property type="match status" value="1"/>
</dbReference>
<dbReference type="KEGG" id="tut:107364715"/>
<evidence type="ECO:0000256" key="10">
    <source>
        <dbReference type="ARBA" id="ARBA00023157"/>
    </source>
</evidence>